<evidence type="ECO:0000256" key="5">
    <source>
        <dbReference type="ARBA" id="ARBA00023159"/>
    </source>
</evidence>
<evidence type="ECO:0000259" key="9">
    <source>
        <dbReference type="Pfam" id="PF07887"/>
    </source>
</evidence>
<comment type="caution">
    <text evidence="12">The sequence shown here is derived from an EMBL/GenBank/DDBJ whole genome shotgun (WGS) entry which is preliminary data.</text>
</comment>
<name>A0ABD2Z0Q5_9GENT</name>
<dbReference type="InterPro" id="IPR012416">
    <property type="entry name" value="CBP60"/>
</dbReference>
<gene>
    <name evidence="12" type="ORF">ACH5RR_025643</name>
</gene>
<comment type="subcellular location">
    <subcellularLocation>
        <location evidence="1">Nucleus</location>
    </subcellularLocation>
</comment>
<dbReference type="InterPro" id="IPR046830">
    <property type="entry name" value="Calmod_bind_M"/>
</dbReference>
<evidence type="ECO:0000313" key="12">
    <source>
        <dbReference type="EMBL" id="KAL3512926.1"/>
    </source>
</evidence>
<accession>A0ABD2Z0Q5</accession>
<keyword evidence="13" id="KW-1185">Reference proteome</keyword>
<dbReference type="Proteomes" id="UP001630127">
    <property type="component" value="Unassembled WGS sequence"/>
</dbReference>
<dbReference type="GO" id="GO:0005634">
    <property type="term" value="C:nucleus"/>
    <property type="evidence" value="ECO:0007669"/>
    <property type="project" value="UniProtKB-SubCell"/>
</dbReference>
<keyword evidence="6" id="KW-0804">Transcription</keyword>
<dbReference type="GO" id="GO:0003677">
    <property type="term" value="F:DNA binding"/>
    <property type="evidence" value="ECO:0007669"/>
    <property type="project" value="UniProtKB-KW"/>
</dbReference>
<evidence type="ECO:0000256" key="2">
    <source>
        <dbReference type="ARBA" id="ARBA00007214"/>
    </source>
</evidence>
<feature type="domain" description="Calmodulin binding protein-like N-terminal" evidence="9">
    <location>
        <begin position="105"/>
        <end position="243"/>
    </location>
</feature>
<protein>
    <submittedName>
        <fullName evidence="12">Uncharacterized protein</fullName>
    </submittedName>
</protein>
<dbReference type="Pfam" id="PF07887">
    <property type="entry name" value="Calmodulin_bind"/>
    <property type="match status" value="1"/>
</dbReference>
<dbReference type="AlphaFoldDB" id="A0ABD2Z0Q5"/>
<dbReference type="EMBL" id="JBJUIK010000011">
    <property type="protein sequence ID" value="KAL3512926.1"/>
    <property type="molecule type" value="Genomic_DNA"/>
</dbReference>
<feature type="domain" description="Calmodulin binding protein central" evidence="10">
    <location>
        <begin position="257"/>
        <end position="320"/>
    </location>
</feature>
<keyword evidence="4" id="KW-0238">DNA-binding</keyword>
<dbReference type="Pfam" id="PF20452">
    <property type="entry name" value="Calmod_bind_C"/>
    <property type="match status" value="1"/>
</dbReference>
<evidence type="ECO:0000256" key="7">
    <source>
        <dbReference type="ARBA" id="ARBA00023242"/>
    </source>
</evidence>
<dbReference type="PANTHER" id="PTHR31713:SF14">
    <property type="entry name" value="CALMODULIN-BINDING PROTEIN 60 A"/>
    <property type="match status" value="1"/>
</dbReference>
<feature type="coiled-coil region" evidence="8">
    <location>
        <begin position="282"/>
        <end position="309"/>
    </location>
</feature>
<dbReference type="Pfam" id="PF20451">
    <property type="entry name" value="Calmod_bind_M"/>
    <property type="match status" value="1"/>
</dbReference>
<evidence type="ECO:0000256" key="6">
    <source>
        <dbReference type="ARBA" id="ARBA00023163"/>
    </source>
</evidence>
<comment type="similarity">
    <text evidence="2">Belongs to the plant ACBP60 protein family.</text>
</comment>
<organism evidence="12 13">
    <name type="scientific">Cinchona calisaya</name>
    <dbReference type="NCBI Taxonomy" id="153742"/>
    <lineage>
        <taxon>Eukaryota</taxon>
        <taxon>Viridiplantae</taxon>
        <taxon>Streptophyta</taxon>
        <taxon>Embryophyta</taxon>
        <taxon>Tracheophyta</taxon>
        <taxon>Spermatophyta</taxon>
        <taxon>Magnoliopsida</taxon>
        <taxon>eudicotyledons</taxon>
        <taxon>Gunneridae</taxon>
        <taxon>Pentapetalae</taxon>
        <taxon>asterids</taxon>
        <taxon>lamiids</taxon>
        <taxon>Gentianales</taxon>
        <taxon>Rubiaceae</taxon>
        <taxon>Cinchonoideae</taxon>
        <taxon>Cinchoneae</taxon>
        <taxon>Cinchona</taxon>
    </lineage>
</organism>
<proteinExistence type="inferred from homology"/>
<dbReference type="InterPro" id="IPR046831">
    <property type="entry name" value="Calmodulin_bind_N"/>
</dbReference>
<evidence type="ECO:0000256" key="1">
    <source>
        <dbReference type="ARBA" id="ARBA00004123"/>
    </source>
</evidence>
<evidence type="ECO:0000256" key="4">
    <source>
        <dbReference type="ARBA" id="ARBA00023125"/>
    </source>
</evidence>
<evidence type="ECO:0000256" key="8">
    <source>
        <dbReference type="SAM" id="Coils"/>
    </source>
</evidence>
<keyword evidence="3" id="KW-0805">Transcription regulation</keyword>
<evidence type="ECO:0000256" key="3">
    <source>
        <dbReference type="ARBA" id="ARBA00023015"/>
    </source>
</evidence>
<reference evidence="12 13" key="1">
    <citation type="submission" date="2024-11" db="EMBL/GenBank/DDBJ databases">
        <title>A near-complete genome assembly of Cinchona calisaya.</title>
        <authorList>
            <person name="Lian D.C."/>
            <person name="Zhao X.W."/>
            <person name="Wei L."/>
        </authorList>
    </citation>
    <scope>NUCLEOTIDE SEQUENCE [LARGE SCALE GENOMIC DNA]</scope>
    <source>
        <tissue evidence="12">Nenye</tissue>
    </source>
</reference>
<evidence type="ECO:0000259" key="11">
    <source>
        <dbReference type="Pfam" id="PF20452"/>
    </source>
</evidence>
<dbReference type="PANTHER" id="PTHR31713">
    <property type="entry name" value="OS02G0177800 PROTEIN"/>
    <property type="match status" value="1"/>
</dbReference>
<keyword evidence="5" id="KW-0010">Activator</keyword>
<sequence>MSDIPELLDYSNLYFAESQQQTNSLLDDPNLASAIKKMVEVQLPAMMFPIVKRFLDSFLGTLEPMMENLVRNIVKEQIELVQERFFTTEKWKSQDETHTSHPLSLELQFLDKVSRTVYTGKQIKGERGNNLQLALVDSEGNPVNSGPEASAKVEIVVLQEGADDGDNCVESNAMIGEKKERKPILSKTCLKLKEGIADLDDFKFKNNRLWTKRSEVKLVARVVENLNGTIVKDATTESFLVMDCRIPLYKKHYPPLLSDDVWRLEKIRRGGQLHKRLQRANINTVEELLRSLNLDAQSLQERLDVSAAKFKAIVDHAQTCMIGSNLHKYYSPNCERKAAVVFDVVGRLQGLLHGDQFVSVDNLAEDEKVDAHKMVVSAFEHRKDVQPIDIVASIADFPSQSPNGVNTSSSPRVESPSGSDYGMCKAIDGIDNALSRASSRHLSPIYSLGRMSSFDGFGSLPMDNMEFLSQGIHYSDLSTTACADPGDNEHLQFLIFDHNDNLQCANPSLEAQADQSTAATGGQRAVAHVPSSSQARSRWRMAVVSLRKRIIAPEDSHAQKKQRHS</sequence>
<evidence type="ECO:0000259" key="10">
    <source>
        <dbReference type="Pfam" id="PF20451"/>
    </source>
</evidence>
<keyword evidence="8" id="KW-0175">Coiled coil</keyword>
<evidence type="ECO:0000313" key="13">
    <source>
        <dbReference type="Proteomes" id="UP001630127"/>
    </source>
</evidence>
<feature type="domain" description="Calmodulin binding protein C-terminal" evidence="11">
    <location>
        <begin position="329"/>
        <end position="387"/>
    </location>
</feature>
<dbReference type="InterPro" id="IPR046829">
    <property type="entry name" value="Calmod_bind_C"/>
</dbReference>
<keyword evidence="7" id="KW-0539">Nucleus</keyword>